<evidence type="ECO:0000256" key="2">
    <source>
        <dbReference type="SAM" id="SignalP"/>
    </source>
</evidence>
<dbReference type="InterPro" id="IPR010870">
    <property type="entry name" value="Porin_O/P"/>
</dbReference>
<dbReference type="Pfam" id="PF07396">
    <property type="entry name" value="Porin_O_P"/>
    <property type="match status" value="1"/>
</dbReference>
<feature type="region of interest" description="Disordered" evidence="1">
    <location>
        <begin position="300"/>
        <end position="323"/>
    </location>
</feature>
<evidence type="ECO:0000313" key="4">
    <source>
        <dbReference type="Proteomes" id="UP000198620"/>
    </source>
</evidence>
<feature type="signal peptide" evidence="2">
    <location>
        <begin position="1"/>
        <end position="21"/>
    </location>
</feature>
<dbReference type="OrthoDB" id="9807854at2"/>
<feature type="region of interest" description="Disordered" evidence="1">
    <location>
        <begin position="55"/>
        <end position="79"/>
    </location>
</feature>
<dbReference type="Gene3D" id="2.40.160.10">
    <property type="entry name" value="Porin"/>
    <property type="match status" value="1"/>
</dbReference>
<feature type="chain" id="PRO_5011508400" evidence="2">
    <location>
        <begin position="22"/>
        <end position="569"/>
    </location>
</feature>
<gene>
    <name evidence="3" type="ORF">SAMN05216387_10420</name>
</gene>
<dbReference type="RefSeq" id="WP_090828265.1">
    <property type="nucleotide sequence ID" value="NZ_FOBH01000004.1"/>
</dbReference>
<dbReference type="Proteomes" id="UP000198620">
    <property type="component" value="Unassembled WGS sequence"/>
</dbReference>
<evidence type="ECO:0000256" key="1">
    <source>
        <dbReference type="SAM" id="MobiDB-lite"/>
    </source>
</evidence>
<accession>A0A1H7LEA0</accession>
<protein>
    <submittedName>
        <fullName evidence="3">Phosphate-selective porin OprO and OprP</fullName>
    </submittedName>
</protein>
<feature type="compositionally biased region" description="Polar residues" evidence="1">
    <location>
        <begin position="300"/>
        <end position="317"/>
    </location>
</feature>
<dbReference type="InterPro" id="IPR023614">
    <property type="entry name" value="Porin_dom_sf"/>
</dbReference>
<sequence length="569" mass="61625">MKLSKASLAIGAMLGSSVSCAAFAIDLYVDTKTEQIYAKPGPGRVHMGSFVREDTPAKAAKASSGKTINTPADREPENTAEMAGANASAAELAAMRKDLELKAKMREARLVSEIGSLEERVKEAEKVHVEFHDGGPHFASKDGNFTFAMNGRMQAGSQYNFINEVQPATGSNLPNELNSGATIRRARLGFEGTFFKIWDYKYEHDFTRGNGSLAAGVTDAFIRLNVTKPFSVKVGSFKEPFSLEEAASNRFLTFIERHLAVNSFVDNPNTYKTGIGANYAEPRFQFGVAFQTEPVGPWSAASTSVNAAGNNPRNNGSGDTGWEGIGRISGRPWMEDETKFVHIGISAGHTAVNTQYAANGTIATTPSAQGGGGGGMAFFAFPGTNVDRTNVLNTGNLSVGNKGAPGSRQITSYDRYGAEGWLVHGPLSLQAEYLRTNINGIGYDNEHFTGYYGFASYFLTGESKTYHVRNGAANRIKPKQRFQWNGPGWGAWEVAAGYDYLNLNSGVIRGGQMDMVRFALNWYPHPNVKIQNNIIHVLNVDTSGSTIPRTAGFNDARLSSFLTQVQVDF</sequence>
<name>A0A1H7LEA0_9PROT</name>
<dbReference type="AlphaFoldDB" id="A0A1H7LEA0"/>
<dbReference type="PROSITE" id="PS51257">
    <property type="entry name" value="PROKAR_LIPOPROTEIN"/>
    <property type="match status" value="1"/>
</dbReference>
<evidence type="ECO:0000313" key="3">
    <source>
        <dbReference type="EMBL" id="SEK96647.1"/>
    </source>
</evidence>
<proteinExistence type="predicted"/>
<reference evidence="3 4" key="1">
    <citation type="submission" date="2016-10" db="EMBL/GenBank/DDBJ databases">
        <authorList>
            <person name="de Groot N.N."/>
        </authorList>
    </citation>
    <scope>NUCLEOTIDE SEQUENCE [LARGE SCALE GENOMIC DNA]</scope>
    <source>
        <strain evidence="3 4">Nv1</strain>
    </source>
</reference>
<keyword evidence="2" id="KW-0732">Signal</keyword>
<dbReference type="EMBL" id="FOBH01000004">
    <property type="protein sequence ID" value="SEK96647.1"/>
    <property type="molecule type" value="Genomic_DNA"/>
</dbReference>
<keyword evidence="4" id="KW-1185">Reference proteome</keyword>
<dbReference type="SUPFAM" id="SSF56935">
    <property type="entry name" value="Porins"/>
    <property type="match status" value="1"/>
</dbReference>
<dbReference type="STRING" id="1233.SAMN05216387_10420"/>
<organism evidence="3 4">
    <name type="scientific">Nitrosovibrio tenuis</name>
    <dbReference type="NCBI Taxonomy" id="1233"/>
    <lineage>
        <taxon>Bacteria</taxon>
        <taxon>Pseudomonadati</taxon>
        <taxon>Pseudomonadota</taxon>
        <taxon>Betaproteobacteria</taxon>
        <taxon>Nitrosomonadales</taxon>
        <taxon>Nitrosomonadaceae</taxon>
        <taxon>Nitrosovibrio</taxon>
    </lineage>
</organism>